<protein>
    <recommendedName>
        <fullName evidence="3">AMP nucleosidase</fullName>
        <ecNumber evidence="2">3.2.2.4</ecNumber>
    </recommendedName>
    <alternativeName>
        <fullName evidence="3">AMP nucleosidase</fullName>
    </alternativeName>
</protein>
<dbReference type="RefSeq" id="WP_090963449.1">
    <property type="nucleotide sequence ID" value="NZ_CP181348.1"/>
</dbReference>
<dbReference type="EMBL" id="JACIDO010000004">
    <property type="protein sequence ID" value="MBB3936058.1"/>
    <property type="molecule type" value="Genomic_DNA"/>
</dbReference>
<sequence length="291" mass="31808">MADDDSTNTAPAPVAPAGTWVPFPSAGDDKKRQEAKPRTPQTLSPTYRLAYDDPDFLTSEATRGVRLQLELMKPELALIEAGILSTVVLFGGARIPEPGQAAWAARNAGQKARLEANSRYYEEARRFARLASQHSANSSGGKEFVIVTGGGPGVMEAGNRGAADVGAVSIALNITLPHEQAPNPYATPELCFNFHYFATRKMHFLFRAKAMAIFPGGFGTLDELFEALTLIQTGRMARIPVLLFGAEFWRRLVDFEFLAEEGTIAPADLDLFRMVDTAEEGWEAIRSFYGF</sequence>
<comment type="catalytic activity">
    <reaction evidence="1">
        <text>AMP + H2O = D-ribose 5-phosphate + adenine</text>
        <dbReference type="Rhea" id="RHEA:20129"/>
        <dbReference type="ChEBI" id="CHEBI:15377"/>
        <dbReference type="ChEBI" id="CHEBI:16708"/>
        <dbReference type="ChEBI" id="CHEBI:78346"/>
        <dbReference type="ChEBI" id="CHEBI:456215"/>
        <dbReference type="EC" id="3.2.2.4"/>
    </reaction>
</comment>
<organism evidence="5 6">
    <name type="scientific">Aureimonas phyllosphaerae</name>
    <dbReference type="NCBI Taxonomy" id="1166078"/>
    <lineage>
        <taxon>Bacteria</taxon>
        <taxon>Pseudomonadati</taxon>
        <taxon>Pseudomonadota</taxon>
        <taxon>Alphaproteobacteria</taxon>
        <taxon>Hyphomicrobiales</taxon>
        <taxon>Aurantimonadaceae</taxon>
        <taxon>Aureimonas</taxon>
    </lineage>
</organism>
<dbReference type="PANTHER" id="PTHR43393">
    <property type="entry name" value="CYTOKININ RIBOSIDE 5'-MONOPHOSPHATE PHOSPHORIBOHYDROLASE"/>
    <property type="match status" value="1"/>
</dbReference>
<dbReference type="SUPFAM" id="SSF102405">
    <property type="entry name" value="MCP/YpsA-like"/>
    <property type="match status" value="1"/>
</dbReference>
<dbReference type="InterPro" id="IPR052341">
    <property type="entry name" value="LOG_family_nucleotidases"/>
</dbReference>
<evidence type="ECO:0000256" key="2">
    <source>
        <dbReference type="ARBA" id="ARBA00011985"/>
    </source>
</evidence>
<evidence type="ECO:0000256" key="4">
    <source>
        <dbReference type="SAM" id="MobiDB-lite"/>
    </source>
</evidence>
<proteinExistence type="predicted"/>
<dbReference type="AlphaFoldDB" id="A0A7W6BVW4"/>
<dbReference type="GO" id="GO:0005829">
    <property type="term" value="C:cytosol"/>
    <property type="evidence" value="ECO:0007669"/>
    <property type="project" value="TreeGrafter"/>
</dbReference>
<dbReference type="OrthoDB" id="9801098at2"/>
<dbReference type="GO" id="GO:0008714">
    <property type="term" value="F:AMP nucleosidase activity"/>
    <property type="evidence" value="ECO:0007669"/>
    <property type="project" value="UniProtKB-EC"/>
</dbReference>
<dbReference type="EC" id="3.2.2.4" evidence="2"/>
<dbReference type="Proteomes" id="UP000531216">
    <property type="component" value="Unassembled WGS sequence"/>
</dbReference>
<gene>
    <name evidence="5" type="ORF">GGR05_002208</name>
</gene>
<comment type="caution">
    <text evidence="5">The sequence shown here is derived from an EMBL/GenBank/DDBJ whole genome shotgun (WGS) entry which is preliminary data.</text>
</comment>
<name>A0A7W6BVW4_9HYPH</name>
<evidence type="ECO:0000313" key="6">
    <source>
        <dbReference type="Proteomes" id="UP000531216"/>
    </source>
</evidence>
<accession>A0A7W6BVW4</accession>
<dbReference type="Pfam" id="PF03641">
    <property type="entry name" value="Lysine_decarbox"/>
    <property type="match status" value="1"/>
</dbReference>
<dbReference type="PANTHER" id="PTHR43393:SF3">
    <property type="entry name" value="LYSINE DECARBOXYLASE-LIKE PROTEIN"/>
    <property type="match status" value="1"/>
</dbReference>
<feature type="compositionally biased region" description="Basic and acidic residues" evidence="4">
    <location>
        <begin position="27"/>
        <end position="37"/>
    </location>
</feature>
<evidence type="ECO:0000313" key="5">
    <source>
        <dbReference type="EMBL" id="MBB3936058.1"/>
    </source>
</evidence>
<reference evidence="5 6" key="1">
    <citation type="submission" date="2020-08" db="EMBL/GenBank/DDBJ databases">
        <title>Genomic Encyclopedia of Type Strains, Phase IV (KMG-IV): sequencing the most valuable type-strain genomes for metagenomic binning, comparative biology and taxonomic classification.</title>
        <authorList>
            <person name="Goeker M."/>
        </authorList>
    </citation>
    <scope>NUCLEOTIDE SEQUENCE [LARGE SCALE GENOMIC DNA]</scope>
    <source>
        <strain evidence="5 6">DSM 25024</strain>
    </source>
</reference>
<keyword evidence="6" id="KW-1185">Reference proteome</keyword>
<dbReference type="Gene3D" id="3.40.50.450">
    <property type="match status" value="1"/>
</dbReference>
<evidence type="ECO:0000256" key="3">
    <source>
        <dbReference type="ARBA" id="ARBA00031983"/>
    </source>
</evidence>
<evidence type="ECO:0000256" key="1">
    <source>
        <dbReference type="ARBA" id="ARBA00000274"/>
    </source>
</evidence>
<dbReference type="InterPro" id="IPR031100">
    <property type="entry name" value="LOG_fam"/>
</dbReference>
<feature type="region of interest" description="Disordered" evidence="4">
    <location>
        <begin position="1"/>
        <end position="45"/>
    </location>
</feature>